<proteinExistence type="inferred from homology"/>
<evidence type="ECO:0000313" key="4">
    <source>
        <dbReference type="EMBL" id="KAK7110192.1"/>
    </source>
</evidence>
<accession>A0AAN9GIZ1</accession>
<feature type="compositionally biased region" description="Acidic residues" evidence="3">
    <location>
        <begin position="23"/>
        <end position="45"/>
    </location>
</feature>
<dbReference type="Proteomes" id="UP001374579">
    <property type="component" value="Unassembled WGS sequence"/>
</dbReference>
<sequence>MASSKKKRVLESEQTENSKESEEAVNDLSDDEDADSDDNMSDESENEFANHVLNVELEARTPEDSDYHGIRTLLQMLFNKTTVNVGDMTDIILSQNYVGCVLKQITEDDDDDDEDDAMDVDSENTVFGIMTVINITDKQGKECVNQLKSLVTSRCKAAAPAEAGKVLEILHSADNQVGFLISERLYGLPAQVAVPSLKSLKKDMEKACRKKMKYDFTHFLMLCQTYQCKEEPGVTFYTNPEEELVAEMSDHQATWKLTDDDDDLATRTMVLFSADKLDSIIGKIEEAVAT</sequence>
<reference evidence="4 5" key="1">
    <citation type="submission" date="2024-02" db="EMBL/GenBank/DDBJ databases">
        <title>Chromosome-scale genome assembly of the rough periwinkle Littorina saxatilis.</title>
        <authorList>
            <person name="De Jode A."/>
            <person name="Faria R."/>
            <person name="Formenti G."/>
            <person name="Sims Y."/>
            <person name="Smith T.P."/>
            <person name="Tracey A."/>
            <person name="Wood J.M.D."/>
            <person name="Zagrodzka Z.B."/>
            <person name="Johannesson K."/>
            <person name="Butlin R.K."/>
            <person name="Leder E.H."/>
        </authorList>
    </citation>
    <scope>NUCLEOTIDE SEQUENCE [LARGE SCALE GENOMIC DNA]</scope>
    <source>
        <strain evidence="4">Snail1</strain>
        <tissue evidence="4">Muscle</tissue>
    </source>
</reference>
<gene>
    <name evidence="4" type="ORF">V1264_014109</name>
</gene>
<dbReference type="AlphaFoldDB" id="A0AAN9GIZ1"/>
<evidence type="ECO:0000256" key="3">
    <source>
        <dbReference type="SAM" id="MobiDB-lite"/>
    </source>
</evidence>
<organism evidence="4 5">
    <name type="scientific">Littorina saxatilis</name>
    <dbReference type="NCBI Taxonomy" id="31220"/>
    <lineage>
        <taxon>Eukaryota</taxon>
        <taxon>Metazoa</taxon>
        <taxon>Spiralia</taxon>
        <taxon>Lophotrochozoa</taxon>
        <taxon>Mollusca</taxon>
        <taxon>Gastropoda</taxon>
        <taxon>Caenogastropoda</taxon>
        <taxon>Littorinimorpha</taxon>
        <taxon>Littorinoidea</taxon>
        <taxon>Littorinidae</taxon>
        <taxon>Littorina</taxon>
    </lineage>
</organism>
<dbReference type="InterPro" id="IPR025602">
    <property type="entry name" value="BCP1_family"/>
</dbReference>
<evidence type="ECO:0000256" key="1">
    <source>
        <dbReference type="ARBA" id="ARBA00006781"/>
    </source>
</evidence>
<feature type="region of interest" description="Disordered" evidence="3">
    <location>
        <begin position="1"/>
        <end position="45"/>
    </location>
</feature>
<dbReference type="GO" id="GO:0005634">
    <property type="term" value="C:nucleus"/>
    <property type="evidence" value="ECO:0007669"/>
    <property type="project" value="TreeGrafter"/>
</dbReference>
<dbReference type="EMBL" id="JBAMIC010000003">
    <property type="protein sequence ID" value="KAK7110192.1"/>
    <property type="molecule type" value="Genomic_DNA"/>
</dbReference>
<dbReference type="Pfam" id="PF13862">
    <property type="entry name" value="BCCIP"/>
    <property type="match status" value="1"/>
</dbReference>
<comment type="caution">
    <text evidence="4">The sequence shown here is derived from an EMBL/GenBank/DDBJ whole genome shotgun (WGS) entry which is preliminary data.</text>
</comment>
<name>A0AAN9GIZ1_9CAEN</name>
<evidence type="ECO:0000313" key="5">
    <source>
        <dbReference type="Proteomes" id="UP001374579"/>
    </source>
</evidence>
<comment type="similarity">
    <text evidence="1 2">Belongs to the BCP1 family.</text>
</comment>
<evidence type="ECO:0000256" key="2">
    <source>
        <dbReference type="PIRNR" id="PIRNR028983"/>
    </source>
</evidence>
<dbReference type="PANTHER" id="PTHR13261:SF0">
    <property type="entry name" value="BRCA2 AND CDKN1A-INTERACTING PROTEIN"/>
    <property type="match status" value="1"/>
</dbReference>
<dbReference type="PIRSF" id="PIRSF028983">
    <property type="entry name" value="BCP1"/>
    <property type="match status" value="1"/>
</dbReference>
<dbReference type="PANTHER" id="PTHR13261">
    <property type="entry name" value="BRCA2 AND CDKN1A INTERACTING PROTEIN"/>
    <property type="match status" value="1"/>
</dbReference>
<protein>
    <recommendedName>
        <fullName evidence="2">Protein BCCIP homolog</fullName>
    </recommendedName>
</protein>
<keyword evidence="5" id="KW-1185">Reference proteome</keyword>